<keyword evidence="1" id="KW-0472">Membrane</keyword>
<keyword evidence="3" id="KW-1185">Reference proteome</keyword>
<dbReference type="EMBL" id="JABVEC010000006">
    <property type="protein sequence ID" value="MBC6466005.1"/>
    <property type="molecule type" value="Genomic_DNA"/>
</dbReference>
<keyword evidence="1" id="KW-0812">Transmembrane</keyword>
<evidence type="ECO:0000313" key="2">
    <source>
        <dbReference type="EMBL" id="MBC6466005.1"/>
    </source>
</evidence>
<keyword evidence="1" id="KW-1133">Transmembrane helix</keyword>
<evidence type="ECO:0000313" key="3">
    <source>
        <dbReference type="Proteomes" id="UP000805614"/>
    </source>
</evidence>
<organism evidence="2 3">
    <name type="scientific">Actinomadura alba</name>
    <dbReference type="NCBI Taxonomy" id="406431"/>
    <lineage>
        <taxon>Bacteria</taxon>
        <taxon>Bacillati</taxon>
        <taxon>Actinomycetota</taxon>
        <taxon>Actinomycetes</taxon>
        <taxon>Streptosporangiales</taxon>
        <taxon>Thermomonosporaceae</taxon>
        <taxon>Actinomadura</taxon>
    </lineage>
</organism>
<name>A0ABR7LMN7_9ACTN</name>
<sequence>MRLGLIFTGLTMAACGASALFVGLGVLGPASAARPVLDPALARFAAGHPWFWPGVAGVSVSLTLVGLLWLLSQARAAVLRRLNLTRWSTRVRVRVAAGDLVEEVRHLPGVQSVQVRLTGSAAWSRFVVSVVCDEDADLTLLRGHLGEESLVRLRTELEMYELPTIVRFRLVCP</sequence>
<evidence type="ECO:0000256" key="1">
    <source>
        <dbReference type="SAM" id="Phobius"/>
    </source>
</evidence>
<dbReference type="Proteomes" id="UP000805614">
    <property type="component" value="Unassembled WGS sequence"/>
</dbReference>
<dbReference type="RefSeq" id="WP_187243013.1">
    <property type="nucleotide sequence ID" value="NZ_BAAAOK010000028.1"/>
</dbReference>
<protein>
    <recommendedName>
        <fullName evidence="4">Alkaline shock response membrane anchor protein AmaP</fullName>
    </recommendedName>
</protein>
<evidence type="ECO:0008006" key="4">
    <source>
        <dbReference type="Google" id="ProtNLM"/>
    </source>
</evidence>
<comment type="caution">
    <text evidence="2">The sequence shown here is derived from an EMBL/GenBank/DDBJ whole genome shotgun (WGS) entry which is preliminary data.</text>
</comment>
<proteinExistence type="predicted"/>
<reference evidence="2 3" key="1">
    <citation type="submission" date="2020-06" db="EMBL/GenBank/DDBJ databases">
        <title>Actinomadura xiongansis sp. nov., isolated from soil of Baiyangdian.</title>
        <authorList>
            <person name="Zhang X."/>
        </authorList>
    </citation>
    <scope>NUCLEOTIDE SEQUENCE [LARGE SCALE GENOMIC DNA]</scope>
    <source>
        <strain evidence="2 3">HBUM206468</strain>
    </source>
</reference>
<gene>
    <name evidence="2" type="ORF">HKK74_10910</name>
</gene>
<feature type="transmembrane region" description="Helical" evidence="1">
    <location>
        <begin position="51"/>
        <end position="71"/>
    </location>
</feature>
<accession>A0ABR7LMN7</accession>
<dbReference type="PROSITE" id="PS51257">
    <property type="entry name" value="PROKAR_LIPOPROTEIN"/>
    <property type="match status" value="1"/>
</dbReference>